<proteinExistence type="predicted"/>
<organism evidence="2">
    <name type="scientific">Arundo donax</name>
    <name type="common">Giant reed</name>
    <name type="synonym">Donax arundinaceus</name>
    <dbReference type="NCBI Taxonomy" id="35708"/>
    <lineage>
        <taxon>Eukaryota</taxon>
        <taxon>Viridiplantae</taxon>
        <taxon>Streptophyta</taxon>
        <taxon>Embryophyta</taxon>
        <taxon>Tracheophyta</taxon>
        <taxon>Spermatophyta</taxon>
        <taxon>Magnoliopsida</taxon>
        <taxon>Liliopsida</taxon>
        <taxon>Poales</taxon>
        <taxon>Poaceae</taxon>
        <taxon>PACMAD clade</taxon>
        <taxon>Arundinoideae</taxon>
        <taxon>Arundineae</taxon>
        <taxon>Arundo</taxon>
    </lineage>
</organism>
<keyword evidence="1" id="KW-1133">Transmembrane helix</keyword>
<protein>
    <submittedName>
        <fullName evidence="2">Uncharacterized protein</fullName>
    </submittedName>
</protein>
<keyword evidence="1" id="KW-0472">Membrane</keyword>
<feature type="transmembrane region" description="Helical" evidence="1">
    <location>
        <begin position="20"/>
        <end position="41"/>
    </location>
</feature>
<dbReference type="EMBL" id="GBRH01259733">
    <property type="protein sequence ID" value="JAD38162.1"/>
    <property type="molecule type" value="Transcribed_RNA"/>
</dbReference>
<keyword evidence="1" id="KW-0812">Transmembrane</keyword>
<accession>A0A0A8ZTL3</accession>
<sequence>MVVVNALKLATAILVTTKNVVVNNMKVVVVSLSLTTTYFIVVKKLMTGSFMWSLILLTTEPLTAMDDHIFVVVSNFL</sequence>
<reference evidence="2" key="2">
    <citation type="journal article" date="2015" name="Data Brief">
        <title>Shoot transcriptome of the giant reed, Arundo donax.</title>
        <authorList>
            <person name="Barrero R.A."/>
            <person name="Guerrero F.D."/>
            <person name="Moolhuijzen P."/>
            <person name="Goolsby J.A."/>
            <person name="Tidwell J."/>
            <person name="Bellgard S.E."/>
            <person name="Bellgard M.I."/>
        </authorList>
    </citation>
    <scope>NUCLEOTIDE SEQUENCE</scope>
    <source>
        <tissue evidence="2">Shoot tissue taken approximately 20 cm above the soil surface</tissue>
    </source>
</reference>
<evidence type="ECO:0000256" key="1">
    <source>
        <dbReference type="SAM" id="Phobius"/>
    </source>
</evidence>
<name>A0A0A8ZTL3_ARUDO</name>
<reference evidence="2" key="1">
    <citation type="submission" date="2014-09" db="EMBL/GenBank/DDBJ databases">
        <authorList>
            <person name="Magalhaes I.L.F."/>
            <person name="Oliveira U."/>
            <person name="Santos F.R."/>
            <person name="Vidigal T.H.D.A."/>
            <person name="Brescovit A.D."/>
            <person name="Santos A.J."/>
        </authorList>
    </citation>
    <scope>NUCLEOTIDE SEQUENCE</scope>
    <source>
        <tissue evidence="2">Shoot tissue taken approximately 20 cm above the soil surface</tissue>
    </source>
</reference>
<dbReference type="AlphaFoldDB" id="A0A0A8ZTL3"/>
<evidence type="ECO:0000313" key="2">
    <source>
        <dbReference type="EMBL" id="JAD38162.1"/>
    </source>
</evidence>